<organism evidence="3 4">
    <name type="scientific">Collybiopsis luxurians FD-317 M1</name>
    <dbReference type="NCBI Taxonomy" id="944289"/>
    <lineage>
        <taxon>Eukaryota</taxon>
        <taxon>Fungi</taxon>
        <taxon>Dikarya</taxon>
        <taxon>Basidiomycota</taxon>
        <taxon>Agaricomycotina</taxon>
        <taxon>Agaricomycetes</taxon>
        <taxon>Agaricomycetidae</taxon>
        <taxon>Agaricales</taxon>
        <taxon>Marasmiineae</taxon>
        <taxon>Omphalotaceae</taxon>
        <taxon>Collybiopsis</taxon>
        <taxon>Collybiopsis luxurians</taxon>
    </lineage>
</organism>
<keyword evidence="2" id="KW-0472">Membrane</keyword>
<name>A0A0D0C961_9AGAR</name>
<evidence type="ECO:0000313" key="4">
    <source>
        <dbReference type="Proteomes" id="UP000053593"/>
    </source>
</evidence>
<keyword evidence="4" id="KW-1185">Reference proteome</keyword>
<sequence length="77" mass="9287">MTNYGKWEQQDIHLGRPGGNRKPEEAGKNLELELEGKQRRIRKGWEPFTALMFFSTLFAFVFHRFVLFFRPQHQRFS</sequence>
<gene>
    <name evidence="3" type="ORF">GYMLUDRAFT_45014</name>
</gene>
<dbReference type="AlphaFoldDB" id="A0A0D0C961"/>
<reference evidence="3 4" key="1">
    <citation type="submission" date="2014-04" db="EMBL/GenBank/DDBJ databases">
        <title>Evolutionary Origins and Diversification of the Mycorrhizal Mutualists.</title>
        <authorList>
            <consortium name="DOE Joint Genome Institute"/>
            <consortium name="Mycorrhizal Genomics Consortium"/>
            <person name="Kohler A."/>
            <person name="Kuo A."/>
            <person name="Nagy L.G."/>
            <person name="Floudas D."/>
            <person name="Copeland A."/>
            <person name="Barry K.W."/>
            <person name="Cichocki N."/>
            <person name="Veneault-Fourrey C."/>
            <person name="LaButti K."/>
            <person name="Lindquist E.A."/>
            <person name="Lipzen A."/>
            <person name="Lundell T."/>
            <person name="Morin E."/>
            <person name="Murat C."/>
            <person name="Riley R."/>
            <person name="Ohm R."/>
            <person name="Sun H."/>
            <person name="Tunlid A."/>
            <person name="Henrissat B."/>
            <person name="Grigoriev I.V."/>
            <person name="Hibbett D.S."/>
            <person name="Martin F."/>
        </authorList>
    </citation>
    <scope>NUCLEOTIDE SEQUENCE [LARGE SCALE GENOMIC DNA]</scope>
    <source>
        <strain evidence="3 4">FD-317 M1</strain>
    </source>
</reference>
<dbReference type="Proteomes" id="UP000053593">
    <property type="component" value="Unassembled WGS sequence"/>
</dbReference>
<evidence type="ECO:0000256" key="1">
    <source>
        <dbReference type="SAM" id="MobiDB-lite"/>
    </source>
</evidence>
<feature type="region of interest" description="Disordered" evidence="1">
    <location>
        <begin position="1"/>
        <end position="27"/>
    </location>
</feature>
<feature type="transmembrane region" description="Helical" evidence="2">
    <location>
        <begin position="48"/>
        <end position="69"/>
    </location>
</feature>
<evidence type="ECO:0000256" key="2">
    <source>
        <dbReference type="SAM" id="Phobius"/>
    </source>
</evidence>
<proteinExistence type="predicted"/>
<keyword evidence="2" id="KW-0812">Transmembrane</keyword>
<accession>A0A0D0C961</accession>
<dbReference type="HOGENOM" id="CLU_2638312_0_0_1"/>
<dbReference type="EMBL" id="KN834782">
    <property type="protein sequence ID" value="KIK58989.1"/>
    <property type="molecule type" value="Genomic_DNA"/>
</dbReference>
<keyword evidence="2" id="KW-1133">Transmembrane helix</keyword>
<evidence type="ECO:0000313" key="3">
    <source>
        <dbReference type="EMBL" id="KIK58989.1"/>
    </source>
</evidence>
<protein>
    <submittedName>
        <fullName evidence="3">Uncharacterized protein</fullName>
    </submittedName>
</protein>